<accession>W8ET13</accession>
<dbReference type="EMBL" id="CP007145">
    <property type="protein sequence ID" value="AHJ96309.1"/>
    <property type="molecule type" value="Genomic_DNA"/>
</dbReference>
<organism evidence="2 3">
    <name type="scientific">Hymenobacter swuensis DY53</name>
    <dbReference type="NCBI Taxonomy" id="1227739"/>
    <lineage>
        <taxon>Bacteria</taxon>
        <taxon>Pseudomonadati</taxon>
        <taxon>Bacteroidota</taxon>
        <taxon>Cytophagia</taxon>
        <taxon>Cytophagales</taxon>
        <taxon>Hymenobacteraceae</taxon>
        <taxon>Hymenobacter</taxon>
    </lineage>
</organism>
<dbReference type="Proteomes" id="UP000019423">
    <property type="component" value="Chromosome"/>
</dbReference>
<protein>
    <submittedName>
        <fullName evidence="2">Uncharacterized protein</fullName>
    </submittedName>
</protein>
<keyword evidence="1" id="KW-0472">Membrane</keyword>
<dbReference type="HOGENOM" id="CLU_3328789_0_0_10"/>
<sequence length="38" mass="4420">MTSQHSCPSFITNLFIISVLYCLYYSFRYEAYASAEAE</sequence>
<keyword evidence="1" id="KW-0812">Transmembrane</keyword>
<dbReference type="PATRIC" id="fig|1227739.3.peg.967"/>
<gene>
    <name evidence="2" type="ORF">Hsw_0714</name>
</gene>
<evidence type="ECO:0000313" key="3">
    <source>
        <dbReference type="Proteomes" id="UP000019423"/>
    </source>
</evidence>
<dbReference type="AlphaFoldDB" id="W8ET13"/>
<keyword evidence="1" id="KW-1133">Transmembrane helix</keyword>
<dbReference type="KEGG" id="hsw:Hsw_0714"/>
<proteinExistence type="predicted"/>
<keyword evidence="3" id="KW-1185">Reference proteome</keyword>
<name>W8ET13_9BACT</name>
<evidence type="ECO:0000256" key="1">
    <source>
        <dbReference type="SAM" id="Phobius"/>
    </source>
</evidence>
<evidence type="ECO:0000313" key="2">
    <source>
        <dbReference type="EMBL" id="AHJ96309.1"/>
    </source>
</evidence>
<reference evidence="2 3" key="1">
    <citation type="submission" date="2014-01" db="EMBL/GenBank/DDBJ databases">
        <title>Complete genome sequence of ionizing-radiation resistance bacterium Hymenobacter swuensis DY53.</title>
        <authorList>
            <person name="Jung J.-H."/>
            <person name="Jeong S.-W."/>
            <person name="Joe M.-H."/>
            <person name="Cho y.-j."/>
            <person name="Kim M.-K."/>
            <person name="Lim S.-Y."/>
        </authorList>
    </citation>
    <scope>NUCLEOTIDE SEQUENCE [LARGE SCALE GENOMIC DNA]</scope>
    <source>
        <strain evidence="2 3">DY53</strain>
    </source>
</reference>
<feature type="transmembrane region" description="Helical" evidence="1">
    <location>
        <begin position="7"/>
        <end position="27"/>
    </location>
</feature>
<dbReference type="STRING" id="1227739.Hsw_0714"/>